<dbReference type="RefSeq" id="WP_163300031.1">
    <property type="nucleotide sequence ID" value="NZ_JAAGRR010000258.1"/>
</dbReference>
<name>A0A6N9TU86_DISTH</name>
<comment type="caution">
    <text evidence="2">The sequence shown here is derived from an EMBL/GenBank/DDBJ whole genome shotgun (WGS) entry which is preliminary data.</text>
</comment>
<keyword evidence="3" id="KW-1185">Reference proteome</keyword>
<dbReference type="AlphaFoldDB" id="A0A6N9TU86"/>
<accession>A0A6N9TU86</accession>
<protein>
    <submittedName>
        <fullName evidence="2">AmmeMemoRadiSam system protein B</fullName>
    </submittedName>
</protein>
<reference evidence="2 3" key="1">
    <citation type="submission" date="2020-02" db="EMBL/GenBank/DDBJ databases">
        <title>Comparative genomics of sulfur disproportionating microorganisms.</title>
        <authorList>
            <person name="Ward L.M."/>
            <person name="Bertran E."/>
            <person name="Johnston D.T."/>
        </authorList>
    </citation>
    <scope>NUCLEOTIDE SEQUENCE [LARGE SCALE GENOMIC DNA]</scope>
    <source>
        <strain evidence="2 3">DSM 100025</strain>
    </source>
</reference>
<dbReference type="CDD" id="cd07361">
    <property type="entry name" value="MEMO_like"/>
    <property type="match status" value="1"/>
</dbReference>
<dbReference type="NCBIfam" id="TIGR04336">
    <property type="entry name" value="AmmeMemoSam_B"/>
    <property type="match status" value="1"/>
</dbReference>
<evidence type="ECO:0000256" key="1">
    <source>
        <dbReference type="ARBA" id="ARBA00006315"/>
    </source>
</evidence>
<dbReference type="Gene3D" id="3.40.830.10">
    <property type="entry name" value="LigB-like"/>
    <property type="match status" value="1"/>
</dbReference>
<dbReference type="PANTHER" id="PTHR11060:SF0">
    <property type="entry name" value="PROTEIN MEMO1"/>
    <property type="match status" value="1"/>
</dbReference>
<organism evidence="2 3">
    <name type="scientific">Dissulfurirhabdus thermomarina</name>
    <dbReference type="NCBI Taxonomy" id="1765737"/>
    <lineage>
        <taxon>Bacteria</taxon>
        <taxon>Deltaproteobacteria</taxon>
        <taxon>Dissulfurirhabdaceae</taxon>
        <taxon>Dissulfurirhabdus</taxon>
    </lineage>
</organism>
<dbReference type="Pfam" id="PF01875">
    <property type="entry name" value="Memo"/>
    <property type="match status" value="1"/>
</dbReference>
<sequence length="164" mass="17074">MIRQPAVAGQFYDADPARLKAEILCYVGPSPSNEPAVAVVAPHAGYLYSGAVAGAAYARAAVPETVVVLGPNHTGLGAPAAVMDRGTWTTPLGRVAVAGDLADLLLAATDLLQRDTTAHVYEHSLEVQVPFLQVRQPALEIVPICLSHLPYPACREIGEAVAAA</sequence>
<dbReference type="EMBL" id="JAAGRR010000258">
    <property type="protein sequence ID" value="NDY43643.1"/>
    <property type="molecule type" value="Genomic_DNA"/>
</dbReference>
<proteinExistence type="inferred from homology"/>
<dbReference type="PANTHER" id="PTHR11060">
    <property type="entry name" value="PROTEIN MEMO1"/>
    <property type="match status" value="1"/>
</dbReference>
<comment type="similarity">
    <text evidence="1">Belongs to the MEMO1 family.</text>
</comment>
<evidence type="ECO:0000313" key="3">
    <source>
        <dbReference type="Proteomes" id="UP000469346"/>
    </source>
</evidence>
<evidence type="ECO:0000313" key="2">
    <source>
        <dbReference type="EMBL" id="NDY43643.1"/>
    </source>
</evidence>
<gene>
    <name evidence="2" type="primary">amrB</name>
    <name evidence="2" type="ORF">G3N55_12450</name>
</gene>
<feature type="non-terminal residue" evidence="2">
    <location>
        <position position="164"/>
    </location>
</feature>
<dbReference type="Proteomes" id="UP000469346">
    <property type="component" value="Unassembled WGS sequence"/>
</dbReference>
<dbReference type="InterPro" id="IPR002737">
    <property type="entry name" value="MEMO1_fam"/>
</dbReference>